<dbReference type="SUPFAM" id="SSF53756">
    <property type="entry name" value="UDP-Glycosyltransferase/glycogen phosphorylase"/>
    <property type="match status" value="1"/>
</dbReference>
<dbReference type="Pfam" id="PF00534">
    <property type="entry name" value="Glycos_transf_1"/>
    <property type="match status" value="1"/>
</dbReference>
<dbReference type="EMBL" id="JAFKCW010000001">
    <property type="protein sequence ID" value="MBN7800178.1"/>
    <property type="molecule type" value="Genomic_DNA"/>
</dbReference>
<dbReference type="Gene3D" id="3.40.50.2000">
    <property type="entry name" value="Glycogen Phosphorylase B"/>
    <property type="match status" value="2"/>
</dbReference>
<gene>
    <name evidence="2" type="ORF">J0A67_04860</name>
</gene>
<organism evidence="2 3">
    <name type="scientific">Algoriphagus aestuariicola</name>
    <dbReference type="NCBI Taxonomy" id="1852016"/>
    <lineage>
        <taxon>Bacteria</taxon>
        <taxon>Pseudomonadati</taxon>
        <taxon>Bacteroidota</taxon>
        <taxon>Cytophagia</taxon>
        <taxon>Cytophagales</taxon>
        <taxon>Cyclobacteriaceae</taxon>
        <taxon>Algoriphagus</taxon>
    </lineage>
</organism>
<evidence type="ECO:0000259" key="1">
    <source>
        <dbReference type="Pfam" id="PF00534"/>
    </source>
</evidence>
<dbReference type="Proteomes" id="UP000664698">
    <property type="component" value="Unassembled WGS sequence"/>
</dbReference>
<dbReference type="InterPro" id="IPR050194">
    <property type="entry name" value="Glycosyltransferase_grp1"/>
</dbReference>
<reference evidence="2 3" key="1">
    <citation type="submission" date="2021-03" db="EMBL/GenBank/DDBJ databases">
        <title>novel species isolated from a fishpond in China.</title>
        <authorList>
            <person name="Lu H."/>
            <person name="Cai Z."/>
        </authorList>
    </citation>
    <scope>NUCLEOTIDE SEQUENCE [LARGE SCALE GENOMIC DNA]</scope>
    <source>
        <strain evidence="2 3">JCM 31546</strain>
    </source>
</reference>
<evidence type="ECO:0000313" key="2">
    <source>
        <dbReference type="EMBL" id="MBN7800178.1"/>
    </source>
</evidence>
<name>A0ABS3BLL5_9BACT</name>
<dbReference type="InterPro" id="IPR001296">
    <property type="entry name" value="Glyco_trans_1"/>
</dbReference>
<dbReference type="PANTHER" id="PTHR45947:SF3">
    <property type="entry name" value="SULFOQUINOVOSYL TRANSFERASE SQD2"/>
    <property type="match status" value="1"/>
</dbReference>
<evidence type="ECO:0000313" key="3">
    <source>
        <dbReference type="Proteomes" id="UP000664698"/>
    </source>
</evidence>
<feature type="domain" description="Glycosyl transferase family 1" evidence="1">
    <location>
        <begin position="226"/>
        <end position="395"/>
    </location>
</feature>
<dbReference type="RefSeq" id="WP_206568135.1">
    <property type="nucleotide sequence ID" value="NZ_JAFKCW010000001.1"/>
</dbReference>
<dbReference type="PANTHER" id="PTHR45947">
    <property type="entry name" value="SULFOQUINOVOSYL TRANSFERASE SQD2"/>
    <property type="match status" value="1"/>
</dbReference>
<accession>A0ABS3BLL5</accession>
<dbReference type="CDD" id="cd03801">
    <property type="entry name" value="GT4_PimA-like"/>
    <property type="match status" value="1"/>
</dbReference>
<sequence>MKPEKIAFLLNEFPTLTETFILNQIIFLIRQGVDVRIFALYPGDFDRLHHQYHGYGLEHRLTTVAVLPKSYSGRLAEAWRFFRSNGFLRTLPGFLKSINPFNFGSSGLKLTHFLHFTRLSTIESCELIHVHFGQVGVFLSAFTEIGLLNSIPIIVSFHGYDLVPNQYLINRKLYRPMFRVAKALTVNSQYTGNLLNQVNPEVKSKVWLLPESLDTKLFDRSKDEVSRVSDRNFHLVFIGRLVDWKGPDTAVMVMRHIVKEIRFSNVRLTVIGKGPMDFQLKAMVQNLGLSEYVKLLGGQEQSVVRSVLASADLFVYTGREQKDTKRAENQGLVLMEAQAMGIPVVAFDVGGVGEGVKDGVTGYLLPPGSVHEFAYQIVNLLRNEERLKEMGHASKSYVKKNYDIDVLGERLLSLYKQVVV</sequence>
<proteinExistence type="predicted"/>
<keyword evidence="3" id="KW-1185">Reference proteome</keyword>
<protein>
    <submittedName>
        <fullName evidence="2">Glycosyltransferase family 4 protein</fullName>
    </submittedName>
</protein>
<comment type="caution">
    <text evidence="2">The sequence shown here is derived from an EMBL/GenBank/DDBJ whole genome shotgun (WGS) entry which is preliminary data.</text>
</comment>